<keyword evidence="3" id="KW-1185">Reference proteome</keyword>
<proteinExistence type="predicted"/>
<name>A0ABS2LVP8_9ACTN</name>
<protein>
    <submittedName>
        <fullName evidence="2">Uncharacterized protein</fullName>
    </submittedName>
</protein>
<organism evidence="2 3">
    <name type="scientific">Micromonospora luteifusca</name>
    <dbReference type="NCBI Taxonomy" id="709860"/>
    <lineage>
        <taxon>Bacteria</taxon>
        <taxon>Bacillati</taxon>
        <taxon>Actinomycetota</taxon>
        <taxon>Actinomycetes</taxon>
        <taxon>Micromonosporales</taxon>
        <taxon>Micromonosporaceae</taxon>
        <taxon>Micromonospora</taxon>
    </lineage>
</organism>
<sequence length="171" mass="15711">MAALPGGAGVVGAGGCGQRVDGGAQQAGGFGVEGAGESESAVGLLGQREVAVAGGAGGFGLQCGPGGGVGDVGCDVVEDAGAEFAQQGGVELPSPVDEHSDGFVGGFGAGGGVHGGDGVGDDSGLVEGDGGVGQCSSYAWVGGVECGGEVDESAGGGDGEVEPFAQPDRGG</sequence>
<feature type="region of interest" description="Disordered" evidence="1">
    <location>
        <begin position="149"/>
        <end position="171"/>
    </location>
</feature>
<dbReference type="EMBL" id="JAFBBP010000001">
    <property type="protein sequence ID" value="MBM7492260.1"/>
    <property type="molecule type" value="Genomic_DNA"/>
</dbReference>
<evidence type="ECO:0000313" key="3">
    <source>
        <dbReference type="Proteomes" id="UP000764837"/>
    </source>
</evidence>
<reference evidence="2 3" key="1">
    <citation type="submission" date="2021-01" db="EMBL/GenBank/DDBJ databases">
        <title>Sequencing the genomes of 1000 actinobacteria strains.</title>
        <authorList>
            <person name="Klenk H.-P."/>
        </authorList>
    </citation>
    <scope>NUCLEOTIDE SEQUENCE [LARGE SCALE GENOMIC DNA]</scope>
    <source>
        <strain evidence="2 3">DSM 100204</strain>
    </source>
</reference>
<evidence type="ECO:0000313" key="2">
    <source>
        <dbReference type="EMBL" id="MBM7492260.1"/>
    </source>
</evidence>
<comment type="caution">
    <text evidence="2">The sequence shown here is derived from an EMBL/GenBank/DDBJ whole genome shotgun (WGS) entry which is preliminary data.</text>
</comment>
<dbReference type="Proteomes" id="UP000764837">
    <property type="component" value="Unassembled WGS sequence"/>
</dbReference>
<evidence type="ECO:0000256" key="1">
    <source>
        <dbReference type="SAM" id="MobiDB-lite"/>
    </source>
</evidence>
<gene>
    <name evidence="2" type="ORF">JOD64_003482</name>
</gene>
<accession>A0ABS2LVP8</accession>